<dbReference type="AlphaFoldDB" id="D6ZFC1"/>
<dbReference type="STRING" id="640132.Srot_1174"/>
<proteinExistence type="predicted"/>
<dbReference type="Proteomes" id="UP000002247">
    <property type="component" value="Chromosome"/>
</dbReference>
<reference evidence="2 3" key="1">
    <citation type="journal article" date="2010" name="Stand. Genomic Sci.">
        <title>Complete genome sequence of Segniliparus rotundus type strain (CDC 1076).</title>
        <authorList>
            <person name="Sikorski J."/>
            <person name="Lapidus A."/>
            <person name="Copeland A."/>
            <person name="Misra M."/>
            <person name="Glavina Del Rio T."/>
            <person name="Nolan M."/>
            <person name="Lucas S."/>
            <person name="Chen F."/>
            <person name="Tice H."/>
            <person name="Cheng J.F."/>
            <person name="Jando M."/>
            <person name="Schneider S."/>
            <person name="Bruce D."/>
            <person name="Goodwin L."/>
            <person name="Pitluck S."/>
            <person name="Liolios K."/>
            <person name="Mikhailova N."/>
            <person name="Pati A."/>
            <person name="Ivanova N."/>
            <person name="Mavromatis K."/>
            <person name="Chen A."/>
            <person name="Palaniappan K."/>
            <person name="Chertkov O."/>
            <person name="Land M."/>
            <person name="Hauser L."/>
            <person name="Chang Y.J."/>
            <person name="Jeffries C.D."/>
            <person name="Brettin T."/>
            <person name="Detter J.C."/>
            <person name="Han C."/>
            <person name="Rohde M."/>
            <person name="Goker M."/>
            <person name="Bristow J."/>
            <person name="Eisen J.A."/>
            <person name="Markowitz V."/>
            <person name="Hugenholtz P."/>
            <person name="Kyrpides N.C."/>
            <person name="Klenk H.P."/>
        </authorList>
    </citation>
    <scope>NUCLEOTIDE SEQUENCE [LARGE SCALE GENOMIC DNA]</scope>
    <source>
        <strain evidence="3">ATCC BAA-972 / CDC 1076 / CIP 108378 / DSM 44985 / JCM 13578</strain>
    </source>
</reference>
<dbReference type="KEGG" id="srt:Srot_1174"/>
<dbReference type="InterPro" id="IPR041657">
    <property type="entry name" value="HTH_17"/>
</dbReference>
<keyword evidence="3" id="KW-1185">Reference proteome</keyword>
<name>D6ZFC1_SEGRD</name>
<gene>
    <name evidence="2" type="ordered locus">Srot_1174</name>
</gene>
<organism evidence="2 3">
    <name type="scientific">Segniliparus rotundus (strain ATCC BAA-972 / CDC 1076 / CIP 108378 / DSM 44985 / JCM 13578)</name>
    <dbReference type="NCBI Taxonomy" id="640132"/>
    <lineage>
        <taxon>Bacteria</taxon>
        <taxon>Bacillati</taxon>
        <taxon>Actinomycetota</taxon>
        <taxon>Actinomycetes</taxon>
        <taxon>Mycobacteriales</taxon>
        <taxon>Segniliparaceae</taxon>
        <taxon>Segniliparus</taxon>
    </lineage>
</organism>
<feature type="domain" description="Helix-turn-helix" evidence="1">
    <location>
        <begin position="20"/>
        <end position="64"/>
    </location>
</feature>
<accession>D6ZFC1</accession>
<dbReference type="EMBL" id="CP001958">
    <property type="protein sequence ID" value="ADG97645.1"/>
    <property type="molecule type" value="Genomic_DNA"/>
</dbReference>
<dbReference type="HOGENOM" id="CLU_2636023_0_0_11"/>
<evidence type="ECO:0000313" key="2">
    <source>
        <dbReference type="EMBL" id="ADG97645.1"/>
    </source>
</evidence>
<dbReference type="InterPro" id="IPR009061">
    <property type="entry name" value="DNA-bd_dom_put_sf"/>
</dbReference>
<dbReference type="SUPFAM" id="SSF46955">
    <property type="entry name" value="Putative DNA-binding domain"/>
    <property type="match status" value="1"/>
</dbReference>
<evidence type="ECO:0000313" key="3">
    <source>
        <dbReference type="Proteomes" id="UP000002247"/>
    </source>
</evidence>
<dbReference type="Gene3D" id="1.10.1660.10">
    <property type="match status" value="1"/>
</dbReference>
<dbReference type="eggNOG" id="COG0789">
    <property type="taxonomic scope" value="Bacteria"/>
</dbReference>
<dbReference type="Pfam" id="PF12728">
    <property type="entry name" value="HTH_17"/>
    <property type="match status" value="1"/>
</dbReference>
<sequence>MGRPLPPNILAHGPDTLLAADEAARVLGVKAQTVRAWSRRGKLRPSGLDNSGVHLYRFHDLLRAATTRGGNSPCPNC</sequence>
<evidence type="ECO:0000259" key="1">
    <source>
        <dbReference type="Pfam" id="PF12728"/>
    </source>
</evidence>
<dbReference type="RefSeq" id="WP_013138101.1">
    <property type="nucleotide sequence ID" value="NC_014168.1"/>
</dbReference>
<protein>
    <submittedName>
        <fullName evidence="2">Transcriptional regulator, MerR family</fullName>
    </submittedName>
</protein>